<evidence type="ECO:0000256" key="5">
    <source>
        <dbReference type="ARBA" id="ARBA00023125"/>
    </source>
</evidence>
<keyword evidence="7 8" id="KW-0539">Nucleus</keyword>
<comment type="subcellular location">
    <subcellularLocation>
        <location evidence="8 9">Nucleus</location>
    </subcellularLocation>
</comment>
<name>C4J9K3_MAIZE</name>
<feature type="compositionally biased region" description="Low complexity" evidence="10">
    <location>
        <begin position="104"/>
        <end position="130"/>
    </location>
</feature>
<dbReference type="AlphaFoldDB" id="C4J9K3"/>
<feature type="domain" description="Dof-type" evidence="11">
    <location>
        <begin position="53"/>
        <end position="107"/>
    </location>
</feature>
<protein>
    <recommendedName>
        <fullName evidence="9">Dof zinc finger protein</fullName>
    </recommendedName>
</protein>
<dbReference type="EMBL" id="BT087500">
    <property type="protein sequence ID" value="ACR37853.1"/>
    <property type="molecule type" value="mRNA"/>
</dbReference>
<dbReference type="GO" id="GO:0003677">
    <property type="term" value="F:DNA binding"/>
    <property type="evidence" value="ECO:0007669"/>
    <property type="project" value="UniProtKB-UniRule"/>
</dbReference>
<evidence type="ECO:0000256" key="1">
    <source>
        <dbReference type="ARBA" id="ARBA00022723"/>
    </source>
</evidence>
<feature type="compositionally biased region" description="Low complexity" evidence="10">
    <location>
        <begin position="148"/>
        <end position="192"/>
    </location>
</feature>
<dbReference type="PROSITE" id="PS01361">
    <property type="entry name" value="ZF_DOF_1"/>
    <property type="match status" value="1"/>
</dbReference>
<dbReference type="ExpressionAtlas" id="C4J9K3">
    <property type="expression patterns" value="baseline and differential"/>
</dbReference>
<organism evidence="12">
    <name type="scientific">Zea mays</name>
    <name type="common">Maize</name>
    <dbReference type="NCBI Taxonomy" id="4577"/>
    <lineage>
        <taxon>Eukaryota</taxon>
        <taxon>Viridiplantae</taxon>
        <taxon>Streptophyta</taxon>
        <taxon>Embryophyta</taxon>
        <taxon>Tracheophyta</taxon>
        <taxon>Spermatophyta</taxon>
        <taxon>Magnoliopsida</taxon>
        <taxon>Liliopsida</taxon>
        <taxon>Poales</taxon>
        <taxon>Poaceae</taxon>
        <taxon>PACMAD clade</taxon>
        <taxon>Panicoideae</taxon>
        <taxon>Andropogonodae</taxon>
        <taxon>Andropogoneae</taxon>
        <taxon>Tripsacinae</taxon>
        <taxon>Zea</taxon>
    </lineage>
</organism>
<dbReference type="PANTHER" id="PTHR31992:SF204">
    <property type="entry name" value="DOF ZINC FINGER PROTEIN"/>
    <property type="match status" value="1"/>
</dbReference>
<evidence type="ECO:0000256" key="3">
    <source>
        <dbReference type="ARBA" id="ARBA00022833"/>
    </source>
</evidence>
<dbReference type="GO" id="GO:0008270">
    <property type="term" value="F:zinc ion binding"/>
    <property type="evidence" value="ECO:0007669"/>
    <property type="project" value="UniProtKB-KW"/>
</dbReference>
<dbReference type="GO" id="GO:0003700">
    <property type="term" value="F:DNA-binding transcription factor activity"/>
    <property type="evidence" value="ECO:0007669"/>
    <property type="project" value="UniProtKB-UniRule"/>
</dbReference>
<dbReference type="PANTHER" id="PTHR31992">
    <property type="entry name" value="DOF ZINC FINGER PROTEIN DOF1.4-RELATED"/>
    <property type="match status" value="1"/>
</dbReference>
<accession>C4J9K3</accession>
<evidence type="ECO:0000256" key="2">
    <source>
        <dbReference type="ARBA" id="ARBA00022771"/>
    </source>
</evidence>
<dbReference type="RefSeq" id="NP_001183645.1">
    <property type="nucleotide sequence ID" value="NM_001196716.1"/>
</dbReference>
<comment type="function">
    <text evidence="9">Transcription factor that binds specifically to a 5'-AA[AG]G-3' consensus core sequence.</text>
</comment>
<dbReference type="PROSITE" id="PS50884">
    <property type="entry name" value="ZF_DOF_2"/>
    <property type="match status" value="1"/>
</dbReference>
<dbReference type="GeneID" id="100502239"/>
<evidence type="ECO:0000256" key="4">
    <source>
        <dbReference type="ARBA" id="ARBA00023015"/>
    </source>
</evidence>
<sequence>MQLSHTAPRMQEPGRRPVPPFAGVDLRRPRGYPAPAAKEAEEEPAPAPAPGGDPCPRCGSRDTKFCYYNNYNTSQPRHFCKSCRRYWTKGGSLRNVPVGGGTRKSGSSSSASASATPTSTGAAPKSPRSSKNSKRRRVGPAPAPDPAPATATATADVANTAPSTEAAAATRAASEKPAATEPAAATGAASEKPAATELAAAVVSTEKPPAAVGGFTDTSTTVPEIGLADVCSGGVKELVPDPGHFEWPSGCDLGSYWGTSVFADTDPALFLNLP</sequence>
<evidence type="ECO:0000256" key="8">
    <source>
        <dbReference type="PROSITE-ProRule" id="PRU00071"/>
    </source>
</evidence>
<evidence type="ECO:0000256" key="6">
    <source>
        <dbReference type="ARBA" id="ARBA00023163"/>
    </source>
</evidence>
<feature type="region of interest" description="Disordered" evidence="10">
    <location>
        <begin position="1"/>
        <end position="56"/>
    </location>
</feature>
<keyword evidence="1 9" id="KW-0479">Metal-binding</keyword>
<evidence type="ECO:0000256" key="9">
    <source>
        <dbReference type="RuleBase" id="RU369094"/>
    </source>
</evidence>
<dbReference type="GO" id="GO:0005634">
    <property type="term" value="C:nucleus"/>
    <property type="evidence" value="ECO:0007669"/>
    <property type="project" value="UniProtKB-SubCell"/>
</dbReference>
<feature type="region of interest" description="Disordered" evidence="10">
    <location>
        <begin position="91"/>
        <end position="192"/>
    </location>
</feature>
<dbReference type="InterPro" id="IPR045174">
    <property type="entry name" value="Dof"/>
</dbReference>
<reference evidence="12" key="1">
    <citation type="journal article" date="2009" name="PLoS Genet.">
        <title>Sequencing, mapping, and analysis of 27,455 maize full-length cDNAs.</title>
        <authorList>
            <person name="Soderlund C."/>
            <person name="Descour A."/>
            <person name="Kudrna D."/>
            <person name="Bomhoff M."/>
            <person name="Boyd L."/>
            <person name="Currie J."/>
            <person name="Angelova A."/>
            <person name="Collura K."/>
            <person name="Wissotski M."/>
            <person name="Ashley E."/>
            <person name="Morrow D."/>
            <person name="Fernandes J."/>
            <person name="Walbot V."/>
            <person name="Yu Y."/>
        </authorList>
    </citation>
    <scope>NUCLEOTIDE SEQUENCE</scope>
    <source>
        <strain evidence="12">B73</strain>
    </source>
</reference>
<dbReference type="KEGG" id="zma:100502239"/>
<dbReference type="OrthoDB" id="1927254at2759"/>
<proteinExistence type="evidence at transcript level"/>
<keyword evidence="6 9" id="KW-0804">Transcription</keyword>
<dbReference type="Pfam" id="PF02701">
    <property type="entry name" value="Zn_ribbon_Dof"/>
    <property type="match status" value="1"/>
</dbReference>
<evidence type="ECO:0000259" key="11">
    <source>
        <dbReference type="PROSITE" id="PS50884"/>
    </source>
</evidence>
<keyword evidence="3 9" id="KW-0862">Zinc</keyword>
<evidence type="ECO:0000313" key="12">
    <source>
        <dbReference type="EMBL" id="ACR37853.1"/>
    </source>
</evidence>
<dbReference type="HOGENOM" id="CLU_070202_0_0_1"/>
<keyword evidence="4 9" id="KW-0805">Transcription regulation</keyword>
<evidence type="ECO:0000256" key="10">
    <source>
        <dbReference type="SAM" id="MobiDB-lite"/>
    </source>
</evidence>
<evidence type="ECO:0000256" key="7">
    <source>
        <dbReference type="ARBA" id="ARBA00023242"/>
    </source>
</evidence>
<keyword evidence="5 8" id="KW-0238">DNA-binding</keyword>
<dbReference type="InterPro" id="IPR003851">
    <property type="entry name" value="Znf_Dof"/>
</dbReference>
<keyword evidence="2 8" id="KW-0863">Zinc-finger</keyword>